<reference evidence="8 9" key="1">
    <citation type="submission" date="2015-09" db="EMBL/GenBank/DDBJ databases">
        <authorList>
            <person name="Jackson K.R."/>
            <person name="Lunt B.L."/>
            <person name="Fisher J.N.B."/>
            <person name="Gardner A.V."/>
            <person name="Bailey M.E."/>
            <person name="Deus L.M."/>
            <person name="Earl A.S."/>
            <person name="Gibby P.D."/>
            <person name="Hartmann K.A."/>
            <person name="Liu J.E."/>
            <person name="Manci A.M."/>
            <person name="Nielsen D.A."/>
            <person name="Solomon M.B."/>
            <person name="Breakwell D.P."/>
            <person name="Burnett S.H."/>
            <person name="Grose J.H."/>
        </authorList>
    </citation>
    <scope>NUCLEOTIDE SEQUENCE [LARGE SCALE GENOMIC DNA]</scope>
    <source>
        <strain evidence="8 9">16</strain>
    </source>
</reference>
<dbReference type="NCBIfam" id="NF002091">
    <property type="entry name" value="PRK00924.1"/>
    <property type="match status" value="1"/>
</dbReference>
<dbReference type="UniPathway" id="UPA00545">
    <property type="reaction ID" value="UER00826"/>
</dbReference>
<sequence>MDIRYSTHAADYPAYDTATLRARYLIDGVFAPGAIRMTYCHDDRMVVAGLMPVGEPLRPEGGAMFGGLGFFDRREAGIFVIAGAGRIIVDGTAYDLVEADALYIGKGAKDVAFESPDPANPAKFYLVSVPAHRACPTRAIRKADARTLELGTVRDANKRQLRQYLHPDVIETCQLCMGQTDLYEGSVWNTYPCHTHERRMEAYLYFGLGEDGRVFHYMGKPDETRHLVLANEQAVISPSWSIHMGSGTRNYSFIWAMAGENQEFTDMDMVKPQDLR</sequence>
<evidence type="ECO:0000256" key="5">
    <source>
        <dbReference type="ARBA" id="ARBA00022833"/>
    </source>
</evidence>
<keyword evidence="9" id="KW-1185">Reference proteome</keyword>
<dbReference type="GO" id="GO:0008697">
    <property type="term" value="F:4-deoxy-L-threo-5-hexosulose-uronate ketol-isomerase activity"/>
    <property type="evidence" value="ECO:0007669"/>
    <property type="project" value="UniProtKB-UniRule"/>
</dbReference>
<dbReference type="AlphaFoldDB" id="A0A0P6WCU4"/>
<feature type="binding site" evidence="7">
    <location>
        <position position="196"/>
    </location>
    <ligand>
        <name>Zn(2+)</name>
        <dbReference type="ChEBI" id="CHEBI:29105"/>
    </ligand>
</feature>
<dbReference type="Pfam" id="PF04962">
    <property type="entry name" value="KduI"/>
    <property type="match status" value="1"/>
</dbReference>
<evidence type="ECO:0000256" key="7">
    <source>
        <dbReference type="HAMAP-Rule" id="MF_00687"/>
    </source>
</evidence>
<comment type="similarity">
    <text evidence="3 7">Belongs to the KduI family.</text>
</comment>
<evidence type="ECO:0000256" key="2">
    <source>
        <dbReference type="ARBA" id="ARBA00005148"/>
    </source>
</evidence>
<feature type="binding site" evidence="7">
    <location>
        <position position="243"/>
    </location>
    <ligand>
        <name>Zn(2+)</name>
        <dbReference type="ChEBI" id="CHEBI:29105"/>
    </ligand>
</feature>
<dbReference type="PANTHER" id="PTHR38461">
    <property type="entry name" value="4-DEOXY-L-THREO-5-HEXOSULOSE-URONATE KETOL-ISOMERASE"/>
    <property type="match status" value="1"/>
</dbReference>
<comment type="pathway">
    <text evidence="2 7">Glycan metabolism; pectin degradation; 2-dehydro-3-deoxy-D-gluconate from pectin: step 4/5.</text>
</comment>
<dbReference type="RefSeq" id="WP_054360536.1">
    <property type="nucleotide sequence ID" value="NZ_LJYW01000001.1"/>
</dbReference>
<dbReference type="GO" id="GO:0042840">
    <property type="term" value="P:D-glucuronate catabolic process"/>
    <property type="evidence" value="ECO:0007669"/>
    <property type="project" value="TreeGrafter"/>
</dbReference>
<accession>A0A0P6WCU4</accession>
<name>A0A0P6WCU4_9HYPH</name>
<comment type="catalytic activity">
    <reaction evidence="1 7">
        <text>5-dehydro-4-deoxy-D-glucuronate = 3-deoxy-D-glycero-2,5-hexodiulosonate</text>
        <dbReference type="Rhea" id="RHEA:23896"/>
        <dbReference type="ChEBI" id="CHEBI:17117"/>
        <dbReference type="ChEBI" id="CHEBI:29071"/>
        <dbReference type="EC" id="5.3.1.17"/>
    </reaction>
</comment>
<dbReference type="HAMAP" id="MF_00687">
    <property type="entry name" value="KduI"/>
    <property type="match status" value="1"/>
</dbReference>
<dbReference type="CDD" id="cd20491">
    <property type="entry name" value="cupin_KduI_C"/>
    <property type="match status" value="1"/>
</dbReference>
<dbReference type="InterPro" id="IPR014710">
    <property type="entry name" value="RmlC-like_jellyroll"/>
</dbReference>
<reference evidence="8 9" key="2">
    <citation type="submission" date="2015-10" db="EMBL/GenBank/DDBJ databases">
        <title>Draft Genome Sequence of Prosthecomicrobium hirschii ATCC 27832.</title>
        <authorList>
            <person name="Daniel J."/>
            <person name="Givan S.A."/>
            <person name="Brun Y.V."/>
            <person name="Brown P.J."/>
        </authorList>
    </citation>
    <scope>NUCLEOTIDE SEQUENCE [LARGE SCALE GENOMIC DNA]</scope>
    <source>
        <strain evidence="8 9">16</strain>
    </source>
</reference>
<keyword evidence="4 7" id="KW-0479">Metal-binding</keyword>
<dbReference type="InterPro" id="IPR007045">
    <property type="entry name" value="KduI"/>
</dbReference>
<organism evidence="8 9">
    <name type="scientific">Prosthecodimorpha hirschii</name>
    <dbReference type="NCBI Taxonomy" id="665126"/>
    <lineage>
        <taxon>Bacteria</taxon>
        <taxon>Pseudomonadati</taxon>
        <taxon>Pseudomonadota</taxon>
        <taxon>Alphaproteobacteria</taxon>
        <taxon>Hyphomicrobiales</taxon>
        <taxon>Ancalomicrobiaceae</taxon>
        <taxon>Prosthecodimorpha</taxon>
    </lineage>
</organism>
<comment type="cofactor">
    <cofactor evidence="7">
        <name>Zn(2+)</name>
        <dbReference type="ChEBI" id="CHEBI:29105"/>
    </cofactor>
    <text evidence="7">Binds 1 zinc ion per subunit.</text>
</comment>
<dbReference type="Gene3D" id="2.60.120.10">
    <property type="entry name" value="Jelly Rolls"/>
    <property type="match status" value="1"/>
</dbReference>
<comment type="caution">
    <text evidence="8">The sequence shown here is derived from an EMBL/GenBank/DDBJ whole genome shotgun (WGS) entry which is preliminary data.</text>
</comment>
<dbReference type="CDD" id="cd20294">
    <property type="entry name" value="cupin_KduI_N"/>
    <property type="match status" value="1"/>
</dbReference>
<evidence type="ECO:0000256" key="3">
    <source>
        <dbReference type="ARBA" id="ARBA00008086"/>
    </source>
</evidence>
<feature type="binding site" evidence="7">
    <location>
        <position position="194"/>
    </location>
    <ligand>
        <name>Zn(2+)</name>
        <dbReference type="ChEBI" id="CHEBI:29105"/>
    </ligand>
</feature>
<evidence type="ECO:0000256" key="1">
    <source>
        <dbReference type="ARBA" id="ARBA00000552"/>
    </source>
</evidence>
<dbReference type="Gene3D" id="2.60.120.520">
    <property type="entry name" value="pectin degrading enzyme 5-keto 4- deoxyuronate isomerase, domain 1"/>
    <property type="match status" value="1"/>
</dbReference>
<dbReference type="Proteomes" id="UP000048984">
    <property type="component" value="Unassembled WGS sequence"/>
</dbReference>
<keyword evidence="5 7" id="KW-0862">Zinc</keyword>
<comment type="function">
    <text evidence="7">Catalyzes the isomerization of 5-dehydro-4-deoxy-D-glucuronate to 3-deoxy-D-glycero-2,5-hexodiulosonate.</text>
</comment>
<evidence type="ECO:0000256" key="6">
    <source>
        <dbReference type="ARBA" id="ARBA00023235"/>
    </source>
</evidence>
<dbReference type="InterPro" id="IPR027449">
    <property type="entry name" value="KduI_N"/>
</dbReference>
<dbReference type="PANTHER" id="PTHR38461:SF1">
    <property type="entry name" value="4-DEOXY-L-THREO-5-HEXOSULOSE-URONATE KETOL-ISOMERASE"/>
    <property type="match status" value="1"/>
</dbReference>
<dbReference type="STRING" id="665126.ABB55_20900"/>
<evidence type="ECO:0000313" key="8">
    <source>
        <dbReference type="EMBL" id="KPL54368.1"/>
    </source>
</evidence>
<evidence type="ECO:0000313" key="9">
    <source>
        <dbReference type="Proteomes" id="UP000048984"/>
    </source>
</evidence>
<protein>
    <recommendedName>
        <fullName evidence="7">4-deoxy-L-threo-5-hexosulose-uronate ketol-isomerase</fullName>
        <ecNumber evidence="7">5.3.1.17</ecNumber>
    </recommendedName>
    <alternativeName>
        <fullName evidence="7">5-keto-4-deoxyuronate isomerase</fullName>
    </alternativeName>
    <alternativeName>
        <fullName evidence="7">DKI isomerase</fullName>
    </alternativeName>
</protein>
<dbReference type="InterPro" id="IPR011051">
    <property type="entry name" value="RmlC_Cupin_sf"/>
</dbReference>
<evidence type="ECO:0000256" key="4">
    <source>
        <dbReference type="ARBA" id="ARBA00022723"/>
    </source>
</evidence>
<dbReference type="EC" id="5.3.1.17" evidence="7"/>
<dbReference type="GO" id="GO:0008270">
    <property type="term" value="F:zinc ion binding"/>
    <property type="evidence" value="ECO:0007669"/>
    <property type="project" value="UniProtKB-UniRule"/>
</dbReference>
<dbReference type="GO" id="GO:0045490">
    <property type="term" value="P:pectin catabolic process"/>
    <property type="evidence" value="ECO:0007669"/>
    <property type="project" value="UniProtKB-UniRule"/>
</dbReference>
<dbReference type="EMBL" id="LJYW01000001">
    <property type="protein sequence ID" value="KPL54368.1"/>
    <property type="molecule type" value="Genomic_DNA"/>
</dbReference>
<proteinExistence type="inferred from homology"/>
<keyword evidence="6 7" id="KW-0413">Isomerase</keyword>
<dbReference type="PIRSF" id="PIRSF006625">
    <property type="entry name" value="KduI"/>
    <property type="match status" value="1"/>
</dbReference>
<dbReference type="GO" id="GO:0019698">
    <property type="term" value="P:D-galacturonate catabolic process"/>
    <property type="evidence" value="ECO:0007669"/>
    <property type="project" value="TreeGrafter"/>
</dbReference>
<dbReference type="SUPFAM" id="SSF51182">
    <property type="entry name" value="RmlC-like cupins"/>
    <property type="match status" value="1"/>
</dbReference>
<gene>
    <name evidence="7" type="primary">kduI</name>
    <name evidence="8" type="ORF">ABB55_20900</name>
</gene>
<feature type="binding site" evidence="7">
    <location>
        <position position="201"/>
    </location>
    <ligand>
        <name>Zn(2+)</name>
        <dbReference type="ChEBI" id="CHEBI:29105"/>
    </ligand>
</feature>
<dbReference type="InterPro" id="IPR021120">
    <property type="entry name" value="KduI/IolB_isomerase"/>
</dbReference>